<dbReference type="GO" id="GO:0005524">
    <property type="term" value="F:ATP binding"/>
    <property type="evidence" value="ECO:0007669"/>
    <property type="project" value="UniProtKB-KW"/>
</dbReference>
<dbReference type="PANTHER" id="PTHR43790">
    <property type="entry name" value="CARBOHYDRATE TRANSPORT ATP-BINDING PROTEIN MG119-RELATED"/>
    <property type="match status" value="1"/>
</dbReference>
<keyword evidence="3" id="KW-0762">Sugar transport</keyword>
<proteinExistence type="inferred from homology"/>
<dbReference type="PROSITE" id="PS50893">
    <property type="entry name" value="ABC_TRANSPORTER_2"/>
    <property type="match status" value="2"/>
</dbReference>
<feature type="domain" description="ABC transporter" evidence="8">
    <location>
        <begin position="265"/>
        <end position="509"/>
    </location>
</feature>
<dbReference type="Proteomes" id="UP000245252">
    <property type="component" value="Unassembled WGS sequence"/>
</dbReference>
<dbReference type="CDD" id="cd03216">
    <property type="entry name" value="ABC_Carb_Monos_I"/>
    <property type="match status" value="1"/>
</dbReference>
<comment type="similarity">
    <text evidence="1">Belongs to the ABC transporter superfamily.</text>
</comment>
<dbReference type="EMBL" id="QFBC01000002">
    <property type="protein sequence ID" value="PWE57088.1"/>
    <property type="molecule type" value="Genomic_DNA"/>
</dbReference>
<evidence type="ECO:0000256" key="7">
    <source>
        <dbReference type="ARBA" id="ARBA00023136"/>
    </source>
</evidence>
<dbReference type="SUPFAM" id="SSF52540">
    <property type="entry name" value="P-loop containing nucleoside triphosphate hydrolases"/>
    <property type="match status" value="2"/>
</dbReference>
<keyword evidence="10" id="KW-1185">Reference proteome</keyword>
<evidence type="ECO:0000259" key="8">
    <source>
        <dbReference type="PROSITE" id="PS50893"/>
    </source>
</evidence>
<gene>
    <name evidence="9" type="ORF">DEM27_05445</name>
</gene>
<dbReference type="Pfam" id="PF00005">
    <property type="entry name" value="ABC_tran"/>
    <property type="match status" value="2"/>
</dbReference>
<comment type="caution">
    <text evidence="9">The sequence shown here is derived from an EMBL/GenBank/DDBJ whole genome shotgun (WGS) entry which is preliminary data.</text>
</comment>
<keyword evidence="5" id="KW-0547">Nucleotide-binding</keyword>
<evidence type="ECO:0000313" key="10">
    <source>
        <dbReference type="Proteomes" id="UP000245252"/>
    </source>
</evidence>
<dbReference type="InterPro" id="IPR027417">
    <property type="entry name" value="P-loop_NTPase"/>
</dbReference>
<accession>A0A2U2DUU8</accession>
<dbReference type="PROSITE" id="PS00211">
    <property type="entry name" value="ABC_TRANSPORTER_1"/>
    <property type="match status" value="2"/>
</dbReference>
<dbReference type="CDD" id="cd03215">
    <property type="entry name" value="ABC_Carb_Monos_II"/>
    <property type="match status" value="1"/>
</dbReference>
<evidence type="ECO:0000256" key="5">
    <source>
        <dbReference type="ARBA" id="ARBA00022741"/>
    </source>
</evidence>
<keyword evidence="2" id="KW-0813">Transport</keyword>
<evidence type="ECO:0000256" key="1">
    <source>
        <dbReference type="ARBA" id="ARBA00005417"/>
    </source>
</evidence>
<dbReference type="GO" id="GO:0016887">
    <property type="term" value="F:ATP hydrolysis activity"/>
    <property type="evidence" value="ECO:0007669"/>
    <property type="project" value="InterPro"/>
</dbReference>
<dbReference type="InterPro" id="IPR003439">
    <property type="entry name" value="ABC_transporter-like_ATP-bd"/>
</dbReference>
<dbReference type="InterPro" id="IPR003593">
    <property type="entry name" value="AAA+_ATPase"/>
</dbReference>
<dbReference type="PANTHER" id="PTHR43790:SF9">
    <property type="entry name" value="GALACTOFURANOSE TRANSPORTER ATP-BINDING PROTEIN YTFR"/>
    <property type="match status" value="1"/>
</dbReference>
<dbReference type="AlphaFoldDB" id="A0A2U2DUU8"/>
<organism evidence="9 10">
    <name type="scientific">Metarhizobium album</name>
    <dbReference type="NCBI Taxonomy" id="2182425"/>
    <lineage>
        <taxon>Bacteria</taxon>
        <taxon>Pseudomonadati</taxon>
        <taxon>Pseudomonadota</taxon>
        <taxon>Alphaproteobacteria</taxon>
        <taxon>Hyphomicrobiales</taxon>
        <taxon>Rhizobiaceae</taxon>
        <taxon>Metarhizobium</taxon>
    </lineage>
</organism>
<sequence length="513" mass="54629">MTDENPVVLELRGITKRFGPLVANEAIDLVMRKGEILALLGENGAGKTTLMNILFGHYVADEGGVFVADGAGALQPLPPGSPRAALDAGIGMVHQHFALAENLTVLDNITLGTEPLFRLSRANSAARAKLAGLMQRSGLKIDLDAQVSQLSVGERQRIEILKALYRDARILVLDEPTAVLTPQESDGLFETLRSLAAHGLSVVFISHKLHEVVSGSDRVAVLRGGRKVAEIPTRGSDKAQLAELMVGRAVSRSKREPRAPGAPVLILADVSVGGANIRQRLENVSMTVREGEIVGIAGVSGNGQAALANLLSGLVTPSAGTLSLGGKVMSLCDPQEFVAAGVGRIPEDRHHEGAVGSMTIAENIALETIRSRRFQRFGFLKFGAIRARAEEAIKAYDIRCPGPDAPIRQLSGGNMQKAILARALDDAPRLILANQPTRGLDVGAVAEVHRRLLLARERGAAIVLITEDLDELFELSDRVAVMFRSRLTDSFASADLDLKTLGLMMAGHDNEAA</sequence>
<dbReference type="OrthoDB" id="9805029at2"/>
<evidence type="ECO:0000313" key="9">
    <source>
        <dbReference type="EMBL" id="PWE57088.1"/>
    </source>
</evidence>
<keyword evidence="4" id="KW-0677">Repeat</keyword>
<evidence type="ECO:0000256" key="6">
    <source>
        <dbReference type="ARBA" id="ARBA00022840"/>
    </source>
</evidence>
<keyword evidence="6 9" id="KW-0067">ATP-binding</keyword>
<evidence type="ECO:0000256" key="3">
    <source>
        <dbReference type="ARBA" id="ARBA00022597"/>
    </source>
</evidence>
<protein>
    <submittedName>
        <fullName evidence="9">Sugar ABC transporter ATP-binding protein</fullName>
    </submittedName>
</protein>
<dbReference type="InterPro" id="IPR050107">
    <property type="entry name" value="ABC_carbohydrate_import_ATPase"/>
</dbReference>
<name>A0A2U2DUU8_9HYPH</name>
<evidence type="ECO:0000256" key="2">
    <source>
        <dbReference type="ARBA" id="ARBA00022448"/>
    </source>
</evidence>
<dbReference type="RefSeq" id="WP_109457191.1">
    <property type="nucleotide sequence ID" value="NZ_QFBC01000002.1"/>
</dbReference>
<reference evidence="9 10" key="1">
    <citation type="submission" date="2018-05" db="EMBL/GenBank/DDBJ databases">
        <title>The draft genome of strain NS-104.</title>
        <authorList>
            <person name="Hang P."/>
            <person name="Jiang J."/>
        </authorList>
    </citation>
    <scope>NUCLEOTIDE SEQUENCE [LARGE SCALE GENOMIC DNA]</scope>
    <source>
        <strain evidence="9 10">NS-104</strain>
    </source>
</reference>
<dbReference type="SMART" id="SM00382">
    <property type="entry name" value="AAA"/>
    <property type="match status" value="2"/>
</dbReference>
<keyword evidence="7" id="KW-0472">Membrane</keyword>
<feature type="domain" description="ABC transporter" evidence="8">
    <location>
        <begin position="9"/>
        <end position="249"/>
    </location>
</feature>
<dbReference type="Gene3D" id="3.40.50.300">
    <property type="entry name" value="P-loop containing nucleotide triphosphate hydrolases"/>
    <property type="match status" value="2"/>
</dbReference>
<dbReference type="InterPro" id="IPR017871">
    <property type="entry name" value="ABC_transporter-like_CS"/>
</dbReference>
<evidence type="ECO:0000256" key="4">
    <source>
        <dbReference type="ARBA" id="ARBA00022737"/>
    </source>
</evidence>